<accession>A0ABM3GEK0</accession>
<gene>
    <name evidence="4" type="primary">LOC124294962</name>
</gene>
<keyword evidence="3" id="KW-1185">Reference proteome</keyword>
<evidence type="ECO:0000256" key="2">
    <source>
        <dbReference type="SAM" id="MobiDB-lite"/>
    </source>
</evidence>
<evidence type="ECO:0000313" key="3">
    <source>
        <dbReference type="Proteomes" id="UP000829291"/>
    </source>
</evidence>
<sequence>MNIDIRGVDYMLFQGAVDAGLTGDVQNALSINGKQADSAFNKAIDEPLISSAYEKVTRIVPSEHLESRFKTLVALESIDATTSLEENNAQSVEFDDNIAFDGLLAITAMEENEEYIQNVSNTQDILDKEENEFTLFEKVHEGQNFRYHSNHSLSSTSYETLEMIEDDANDSLDSLQQELDKGSSKNWHNTETRNMKINFESKWNDFSNNHQLKTGNITDTNENHHQTDIESNLNFANKKYVILLDASDDEHGDDDSIVTFLMENRDMLDTNKFEQEDKTWQPIAYCQNFDSDDQSTFGECQKQNSSEINDQLPVHVKNSTSQNLAIDELGSMSTTVLDHNQNFNETYTTSISTLDKETKQMVTSSTKDSESVSRNKKKELLSFNRTPEILKWLKNPNAENIPDSRNNCATTHFFYEKMSLQTTNLSQLHSSCENKVQSTDSKMQMEVGRASLNLNTSFPVKKNVIDSLKTTKKQRESCMITSRSRCTSHKSFRRYTRSTTMPLLKAKNFPMLCMRNASVLRKHNGMRTIRKSSAFRNLRRLNIQKVSVDSVRMRAFEDSNYTKVSNKSKSIERSCTIGLPIADMKDVLETNVKNDLGILKPQSLLEKSNNKDPTFELQFANSIAGCTEIKLETVIDSTQSSDDFTRDCTAAPTIKIKVESDDEAEDSNVDMLHFMLLKEMWSNKNSYDQSDTSETYLEQNELFITLLKEFLNKKNCFMYISQLTGIGKFLKERNINIVTANTQNNIVSQKQAYPSKTDTDAFSIKTVFTKSLESLNSDIKSNINHSQSLQKQTTVSDVPYLEDEKFLDFHDMSPMRKNVSPLPTPTFNDDLKIEQPNCECSIQNEVHIKTESCDANYCEQYDTARKVTLPMYETYGANETNGLKSEMDNFESEMNNFEDEMDIDETKEIIIPEGLGSMNLSLNCKCSENFVYGTHIGTACDAVEKCSCKCDKAHASDGKHLDNSTEAAKSQYSSYTYSVKKNQRLECPRNLISQPVVKLEIMDPEICRTRPTVISKARKKKSGHQDSCRTLSNKKRRATRALQSSAKRKIESQECISARTRSRCTRSSKNSQVQIQHSSDSLARPKKKRPKNSTTTESKCTKRKARRPRRVSALTRTISGTEQGDKNSDTEIIECTSECSVNQSPRKNIISTKRKLRPRRQNPMKDKAHEPMIRKTKSKNSTGSKTLPNLKRRIADQIPEVCKAKKDNIARNNHTKDTSKSLVKTKGEKNIPRILKRNGKLSNCKKQPETDQQNIEGGKTVQLTYQVLRTTLQNTHRVGNNKAVLTEKDSTVLSTDGYASDTLDNIQAEKEISEPVETRETAETIRSPTINLCNDLYTRYFTNFITANGYKVKFCYVNRRLAVLKATIANADEADSFVKAFSQFDCANYKVWRDTKQGRYILHRTWLCGINGSQDPLVNYKNLSCQARIHISVEEPTTNDFNAHVLIYKEHTHYSANKEQLLRIIPL</sequence>
<protein>
    <submittedName>
        <fullName evidence="4">Uncharacterized protein LOC124294962</fullName>
    </submittedName>
</protein>
<feature type="compositionally biased region" description="Basic residues" evidence="2">
    <location>
        <begin position="1152"/>
        <end position="1162"/>
    </location>
</feature>
<reference evidence="4" key="1">
    <citation type="submission" date="2025-08" db="UniProtKB">
        <authorList>
            <consortium name="RefSeq"/>
        </authorList>
    </citation>
    <scope>IDENTIFICATION</scope>
    <source>
        <tissue evidence="4">Thorax and Abdomen</tissue>
    </source>
</reference>
<feature type="compositionally biased region" description="Basic residues" evidence="2">
    <location>
        <begin position="1101"/>
        <end position="1110"/>
    </location>
</feature>
<feature type="coiled-coil region" evidence="1">
    <location>
        <begin position="880"/>
        <end position="907"/>
    </location>
</feature>
<dbReference type="RefSeq" id="XP_046598688.1">
    <property type="nucleotide sequence ID" value="XM_046742732.1"/>
</dbReference>
<dbReference type="GeneID" id="124294962"/>
<keyword evidence="1" id="KW-0175">Coiled coil</keyword>
<proteinExistence type="predicted"/>
<feature type="region of interest" description="Disordered" evidence="2">
    <location>
        <begin position="1014"/>
        <end position="1129"/>
    </location>
</feature>
<dbReference type="Proteomes" id="UP000829291">
    <property type="component" value="Chromosome 6"/>
</dbReference>
<evidence type="ECO:0000313" key="4">
    <source>
        <dbReference type="RefSeq" id="XP_046598688.1"/>
    </source>
</evidence>
<organism evidence="3 4">
    <name type="scientific">Neodiprion lecontei</name>
    <name type="common">Redheaded pine sawfly</name>
    <dbReference type="NCBI Taxonomy" id="441921"/>
    <lineage>
        <taxon>Eukaryota</taxon>
        <taxon>Metazoa</taxon>
        <taxon>Ecdysozoa</taxon>
        <taxon>Arthropoda</taxon>
        <taxon>Hexapoda</taxon>
        <taxon>Insecta</taxon>
        <taxon>Pterygota</taxon>
        <taxon>Neoptera</taxon>
        <taxon>Endopterygota</taxon>
        <taxon>Hymenoptera</taxon>
        <taxon>Tenthredinoidea</taxon>
        <taxon>Diprionidae</taxon>
        <taxon>Diprioninae</taxon>
        <taxon>Neodiprion</taxon>
    </lineage>
</organism>
<feature type="compositionally biased region" description="Polar residues" evidence="2">
    <location>
        <begin position="1069"/>
        <end position="1081"/>
    </location>
</feature>
<feature type="region of interest" description="Disordered" evidence="2">
    <location>
        <begin position="1143"/>
        <end position="1187"/>
    </location>
</feature>
<name>A0ABM3GEK0_NEOLC</name>
<feature type="compositionally biased region" description="Basic and acidic residues" evidence="2">
    <location>
        <begin position="1163"/>
        <end position="1173"/>
    </location>
</feature>
<evidence type="ECO:0000256" key="1">
    <source>
        <dbReference type="SAM" id="Coils"/>
    </source>
</evidence>